<reference evidence="12" key="1">
    <citation type="submission" date="2020-06" db="EMBL/GenBank/DDBJ databases">
        <title>WGS assembly of Ceratodon purpureus strain R40.</title>
        <authorList>
            <person name="Carey S.B."/>
            <person name="Jenkins J."/>
            <person name="Shu S."/>
            <person name="Lovell J.T."/>
            <person name="Sreedasyam A."/>
            <person name="Maumus F."/>
            <person name="Tiley G.P."/>
            <person name="Fernandez-Pozo N."/>
            <person name="Barry K."/>
            <person name="Chen C."/>
            <person name="Wang M."/>
            <person name="Lipzen A."/>
            <person name="Daum C."/>
            <person name="Saski C.A."/>
            <person name="Payton A.C."/>
            <person name="Mcbreen J.C."/>
            <person name="Conrad R.E."/>
            <person name="Kollar L.M."/>
            <person name="Olsson S."/>
            <person name="Huttunen S."/>
            <person name="Landis J.B."/>
            <person name="Wickett N.J."/>
            <person name="Johnson M.G."/>
            <person name="Rensing S.A."/>
            <person name="Grimwood J."/>
            <person name="Schmutz J."/>
            <person name="Mcdaniel S.F."/>
        </authorList>
    </citation>
    <scope>NUCLEOTIDE SEQUENCE</scope>
    <source>
        <strain evidence="12">R40</strain>
    </source>
</reference>
<sequence>MRTLCDVCEAAPARLFCAADEAALCTKCDEKVHSCNKLANRHVRLELTESRAVPRCDICENAPAFFFCGVDGTSLCLQCDMDVHVGGKKAHERYLMMGQRVELPLRKPRFEDAADPDKQQAEQNNDKNGVPHDQHHHHHYHHHHHHHHHDEEVRAGLPASKPGCDQDDSNNAPAIAIAAGDEESLLLDDCQHQNQSRMIDLNSRPKHLLSQASVPDKVSSESNKLCTCLLYFLILIVLPCAFSSQCLHTLLLTIVHIGK</sequence>
<evidence type="ECO:0000256" key="2">
    <source>
        <dbReference type="ARBA" id="ARBA00022723"/>
    </source>
</evidence>
<dbReference type="GO" id="GO:0008270">
    <property type="term" value="F:zinc ion binding"/>
    <property type="evidence" value="ECO:0007669"/>
    <property type="project" value="UniProtKB-KW"/>
</dbReference>
<evidence type="ECO:0000256" key="6">
    <source>
        <dbReference type="ARBA" id="ARBA00023163"/>
    </source>
</evidence>
<evidence type="ECO:0000259" key="11">
    <source>
        <dbReference type="PROSITE" id="PS50119"/>
    </source>
</evidence>
<dbReference type="EMBL" id="CM026423">
    <property type="protein sequence ID" value="KAG0582880.1"/>
    <property type="molecule type" value="Genomic_DNA"/>
</dbReference>
<dbReference type="AlphaFoldDB" id="A0A8T0IGM4"/>
<keyword evidence="13" id="KW-1185">Reference proteome</keyword>
<evidence type="ECO:0000256" key="8">
    <source>
        <dbReference type="PROSITE-ProRule" id="PRU00024"/>
    </source>
</evidence>
<keyword evidence="2" id="KW-0479">Metal-binding</keyword>
<keyword evidence="10" id="KW-0472">Membrane</keyword>
<evidence type="ECO:0000313" key="13">
    <source>
        <dbReference type="Proteomes" id="UP000822688"/>
    </source>
</evidence>
<keyword evidence="6" id="KW-0804">Transcription</keyword>
<evidence type="ECO:0000256" key="7">
    <source>
        <dbReference type="ARBA" id="ARBA00023242"/>
    </source>
</evidence>
<dbReference type="InterPro" id="IPR051979">
    <property type="entry name" value="B-box_zinc_finger"/>
</dbReference>
<feature type="compositionally biased region" description="Basic residues" evidence="9">
    <location>
        <begin position="134"/>
        <end position="148"/>
    </location>
</feature>
<dbReference type="PROSITE" id="PS50119">
    <property type="entry name" value="ZF_BBOX"/>
    <property type="match status" value="2"/>
</dbReference>
<name>A0A8T0IGM4_CERPU</name>
<evidence type="ECO:0000313" key="12">
    <source>
        <dbReference type="EMBL" id="KAG0582880.1"/>
    </source>
</evidence>
<evidence type="ECO:0000256" key="10">
    <source>
        <dbReference type="SAM" id="Phobius"/>
    </source>
</evidence>
<feature type="region of interest" description="Disordered" evidence="9">
    <location>
        <begin position="113"/>
        <end position="171"/>
    </location>
</feature>
<keyword evidence="5" id="KW-0805">Transcription regulation</keyword>
<comment type="subcellular location">
    <subcellularLocation>
        <location evidence="1">Nucleus</location>
    </subcellularLocation>
</comment>
<feature type="transmembrane region" description="Helical" evidence="10">
    <location>
        <begin position="229"/>
        <end position="255"/>
    </location>
</feature>
<proteinExistence type="predicted"/>
<keyword evidence="4" id="KW-0862">Zinc</keyword>
<keyword evidence="10" id="KW-1133">Transmembrane helix</keyword>
<organism evidence="12 13">
    <name type="scientific">Ceratodon purpureus</name>
    <name type="common">Fire moss</name>
    <name type="synonym">Dicranum purpureum</name>
    <dbReference type="NCBI Taxonomy" id="3225"/>
    <lineage>
        <taxon>Eukaryota</taxon>
        <taxon>Viridiplantae</taxon>
        <taxon>Streptophyta</taxon>
        <taxon>Embryophyta</taxon>
        <taxon>Bryophyta</taxon>
        <taxon>Bryophytina</taxon>
        <taxon>Bryopsida</taxon>
        <taxon>Dicranidae</taxon>
        <taxon>Pseudoditrichales</taxon>
        <taxon>Ditrichaceae</taxon>
        <taxon>Ceratodon</taxon>
    </lineage>
</organism>
<dbReference type="InterPro" id="IPR049808">
    <property type="entry name" value="CONSTANS-like_Bbox1"/>
</dbReference>
<feature type="domain" description="B box-type" evidence="11">
    <location>
        <begin position="1"/>
        <end position="47"/>
    </location>
</feature>
<feature type="domain" description="B box-type" evidence="11">
    <location>
        <begin position="51"/>
        <end position="96"/>
    </location>
</feature>
<protein>
    <recommendedName>
        <fullName evidence="11">B box-type domain-containing protein</fullName>
    </recommendedName>
</protein>
<dbReference type="PANTHER" id="PTHR31832">
    <property type="entry name" value="B-BOX ZINC FINGER PROTEIN 22"/>
    <property type="match status" value="1"/>
</dbReference>
<comment type="caution">
    <text evidence="12">The sequence shown here is derived from an EMBL/GenBank/DDBJ whole genome shotgun (WGS) entry which is preliminary data.</text>
</comment>
<dbReference type="Gene3D" id="3.30.160.60">
    <property type="entry name" value="Classic Zinc Finger"/>
    <property type="match status" value="1"/>
</dbReference>
<keyword evidence="10" id="KW-0812">Transmembrane</keyword>
<evidence type="ECO:0000256" key="9">
    <source>
        <dbReference type="SAM" id="MobiDB-lite"/>
    </source>
</evidence>
<dbReference type="PANTHER" id="PTHR31832:SF5">
    <property type="entry name" value="OS09G0527900 PROTEIN"/>
    <property type="match status" value="1"/>
</dbReference>
<keyword evidence="7" id="KW-0539">Nucleus</keyword>
<keyword evidence="3" id="KW-0677">Repeat</keyword>
<keyword evidence="8" id="KW-0863">Zinc-finger</keyword>
<dbReference type="GO" id="GO:0006355">
    <property type="term" value="P:regulation of DNA-templated transcription"/>
    <property type="evidence" value="ECO:0007669"/>
    <property type="project" value="TreeGrafter"/>
</dbReference>
<evidence type="ECO:0000256" key="4">
    <source>
        <dbReference type="ARBA" id="ARBA00022833"/>
    </source>
</evidence>
<dbReference type="SMART" id="SM00336">
    <property type="entry name" value="BBOX"/>
    <property type="match status" value="2"/>
</dbReference>
<accession>A0A8T0IGM4</accession>
<dbReference type="GO" id="GO:0005634">
    <property type="term" value="C:nucleus"/>
    <property type="evidence" value="ECO:0007669"/>
    <property type="project" value="UniProtKB-SubCell"/>
</dbReference>
<evidence type="ECO:0000256" key="5">
    <source>
        <dbReference type="ARBA" id="ARBA00023015"/>
    </source>
</evidence>
<dbReference type="InterPro" id="IPR000315">
    <property type="entry name" value="Znf_B-box"/>
</dbReference>
<dbReference type="CDD" id="cd19821">
    <property type="entry name" value="Bbox1_BBX-like"/>
    <property type="match status" value="1"/>
</dbReference>
<gene>
    <name evidence="12" type="ORF">KC19_3G092800</name>
</gene>
<dbReference type="GO" id="GO:0009640">
    <property type="term" value="P:photomorphogenesis"/>
    <property type="evidence" value="ECO:0007669"/>
    <property type="project" value="TreeGrafter"/>
</dbReference>
<dbReference type="Pfam" id="PF00643">
    <property type="entry name" value="zf-B_box"/>
    <property type="match status" value="2"/>
</dbReference>
<evidence type="ECO:0000256" key="1">
    <source>
        <dbReference type="ARBA" id="ARBA00004123"/>
    </source>
</evidence>
<dbReference type="Proteomes" id="UP000822688">
    <property type="component" value="Chromosome 3"/>
</dbReference>
<evidence type="ECO:0000256" key="3">
    <source>
        <dbReference type="ARBA" id="ARBA00022737"/>
    </source>
</evidence>